<evidence type="ECO:0000259" key="2">
    <source>
        <dbReference type="SMART" id="SM00507"/>
    </source>
</evidence>
<dbReference type="InterPro" id="IPR003615">
    <property type="entry name" value="HNH_nuc"/>
</dbReference>
<dbReference type="AlphaFoldDB" id="A0A1G8PUY9"/>
<feature type="domain" description="HNH nuclease" evidence="2">
    <location>
        <begin position="47"/>
        <end position="107"/>
    </location>
</feature>
<proteinExistence type="predicted"/>
<feature type="compositionally biased region" description="Basic and acidic residues" evidence="1">
    <location>
        <begin position="28"/>
        <end position="38"/>
    </location>
</feature>
<feature type="region of interest" description="Disordered" evidence="1">
    <location>
        <begin position="1"/>
        <end position="38"/>
    </location>
</feature>
<evidence type="ECO:0000313" key="3">
    <source>
        <dbReference type="EMBL" id="SDI96035.1"/>
    </source>
</evidence>
<dbReference type="EMBL" id="FNEJ01000013">
    <property type="protein sequence ID" value="SDI96035.1"/>
    <property type="molecule type" value="Genomic_DNA"/>
</dbReference>
<evidence type="ECO:0000256" key="1">
    <source>
        <dbReference type="SAM" id="MobiDB-lite"/>
    </source>
</evidence>
<dbReference type="Proteomes" id="UP000199093">
    <property type="component" value="Unassembled WGS sequence"/>
</dbReference>
<dbReference type="CDD" id="cd00085">
    <property type="entry name" value="HNHc"/>
    <property type="match status" value="1"/>
</dbReference>
<dbReference type="SMART" id="SM00507">
    <property type="entry name" value="HNHc"/>
    <property type="match status" value="1"/>
</dbReference>
<sequence length="119" mass="13561">MGQLKGRGMPPRLGPPRSRLSAQAPAQAKEDPARRSKDWLNTSRWQRVRLKVLERDSYICRQTGVLLIGKHPAPDSPVVDHIIPHRGDPALFWDEDNLQSVSKAWHDSTKQRLERRGLA</sequence>
<evidence type="ECO:0000313" key="4">
    <source>
        <dbReference type="Proteomes" id="UP000199093"/>
    </source>
</evidence>
<name>A0A1G8PUY9_9RHOB</name>
<accession>A0A1G8PUY9</accession>
<gene>
    <name evidence="3" type="ORF">SAMN04487993_1013121</name>
</gene>
<organism evidence="3 4">
    <name type="scientific">Salipiger marinus</name>
    <dbReference type="NCBI Taxonomy" id="555512"/>
    <lineage>
        <taxon>Bacteria</taxon>
        <taxon>Pseudomonadati</taxon>
        <taxon>Pseudomonadota</taxon>
        <taxon>Alphaproteobacteria</taxon>
        <taxon>Rhodobacterales</taxon>
        <taxon>Roseobacteraceae</taxon>
        <taxon>Salipiger</taxon>
    </lineage>
</organism>
<dbReference type="RefSeq" id="WP_089848754.1">
    <property type="nucleotide sequence ID" value="NZ_FNEJ01000013.1"/>
</dbReference>
<keyword evidence="4" id="KW-1185">Reference proteome</keyword>
<dbReference type="STRING" id="555512.SAMN04487993_1013121"/>
<dbReference type="OrthoDB" id="5292295at2"/>
<feature type="compositionally biased region" description="Low complexity" evidence="1">
    <location>
        <begin position="1"/>
        <end position="21"/>
    </location>
</feature>
<protein>
    <recommendedName>
        <fullName evidence="2">HNH nuclease domain-containing protein</fullName>
    </recommendedName>
</protein>
<reference evidence="4" key="1">
    <citation type="submission" date="2016-10" db="EMBL/GenBank/DDBJ databases">
        <authorList>
            <person name="Varghese N."/>
            <person name="Submissions S."/>
        </authorList>
    </citation>
    <scope>NUCLEOTIDE SEQUENCE [LARGE SCALE GENOMIC DNA]</scope>
    <source>
        <strain evidence="4">DSM 26424</strain>
    </source>
</reference>